<dbReference type="SUPFAM" id="SSF160148">
    <property type="entry name" value="CPE0013-like"/>
    <property type="match status" value="1"/>
</dbReference>
<dbReference type="InterPro" id="IPR012460">
    <property type="entry name" value="DUF1667"/>
</dbReference>
<proteinExistence type="predicted"/>
<dbReference type="PANTHER" id="PTHR39450:SF1">
    <property type="entry name" value="DUF1667 DOMAIN-CONTAINING PROTEIN"/>
    <property type="match status" value="1"/>
</dbReference>
<dbReference type="OrthoDB" id="9811531at2"/>
<dbReference type="EMBL" id="UPPP01000056">
    <property type="protein sequence ID" value="VBB05446.1"/>
    <property type="molecule type" value="Genomic_DNA"/>
</dbReference>
<gene>
    <name evidence="1" type="ORF">LUCI_0656</name>
</gene>
<protein>
    <submittedName>
        <fullName evidence="1">Uncharacterized protein</fullName>
    </submittedName>
</protein>
<dbReference type="Pfam" id="PF07892">
    <property type="entry name" value="DUF1667"/>
    <property type="match status" value="1"/>
</dbReference>
<keyword evidence="2" id="KW-1185">Reference proteome</keyword>
<organism evidence="1 2">
    <name type="scientific">Lucifera butyrica</name>
    <dbReference type="NCBI Taxonomy" id="1351585"/>
    <lineage>
        <taxon>Bacteria</taxon>
        <taxon>Bacillati</taxon>
        <taxon>Bacillota</taxon>
        <taxon>Negativicutes</taxon>
        <taxon>Veillonellales</taxon>
        <taxon>Veillonellaceae</taxon>
        <taxon>Lucifera</taxon>
    </lineage>
</organism>
<dbReference type="Gene3D" id="3.10.530.10">
    <property type="entry name" value="CPE0013-like"/>
    <property type="match status" value="1"/>
</dbReference>
<dbReference type="AlphaFoldDB" id="A0A498QZ31"/>
<dbReference type="InterPro" id="IPR036593">
    <property type="entry name" value="CPE0013-like_sf"/>
</dbReference>
<reference evidence="1 2" key="1">
    <citation type="submission" date="2018-06" db="EMBL/GenBank/DDBJ databases">
        <authorList>
            <person name="Strepis N."/>
        </authorList>
    </citation>
    <scope>NUCLEOTIDE SEQUENCE [LARGE SCALE GENOMIC DNA]</scope>
    <source>
        <strain evidence="1">LUCI</strain>
    </source>
</reference>
<dbReference type="RefSeq" id="WP_122626439.1">
    <property type="nucleotide sequence ID" value="NZ_UPPP01000056.1"/>
</dbReference>
<name>A0A498QZ31_9FIRM</name>
<dbReference type="PANTHER" id="PTHR39450">
    <property type="entry name" value="MOLYBDOPTERIN OXIDOREDUCTASE, 4FE-4S CLUSTER-BINDING SUBUNIT"/>
    <property type="match status" value="1"/>
</dbReference>
<accession>A0A498QZ31</accession>
<evidence type="ECO:0000313" key="2">
    <source>
        <dbReference type="Proteomes" id="UP000277811"/>
    </source>
</evidence>
<sequence length="125" mass="13255">MAESSRKISCIVCPLSCMGEVTVENGEIKAISGFTCQRGMNYAREEVTAPKRMLTTTVRVLSGELPLLPVISKTALPKEKIVECARCLSGLTVTAPVREGDVVCANILGLGVDIVASRSLNKMAG</sequence>
<evidence type="ECO:0000313" key="1">
    <source>
        <dbReference type="EMBL" id="VBB05446.1"/>
    </source>
</evidence>
<dbReference type="Proteomes" id="UP000277811">
    <property type="component" value="Unassembled WGS sequence"/>
</dbReference>